<feature type="repeat" description="PPR" evidence="6">
    <location>
        <begin position="489"/>
        <end position="523"/>
    </location>
</feature>
<keyword evidence="9" id="KW-1185">Reference proteome</keyword>
<feature type="repeat" description="PPR" evidence="6">
    <location>
        <begin position="156"/>
        <end position="186"/>
    </location>
</feature>
<evidence type="ECO:0000313" key="8">
    <source>
        <dbReference type="EMBL" id="EFJ10041.1"/>
    </source>
</evidence>
<evidence type="ECO:0000259" key="7">
    <source>
        <dbReference type="Pfam" id="PF14432"/>
    </source>
</evidence>
<dbReference type="Pfam" id="PF13041">
    <property type="entry name" value="PPR_2"/>
    <property type="match status" value="3"/>
</dbReference>
<feature type="repeat" description="PPR" evidence="6">
    <location>
        <begin position="286"/>
        <end position="320"/>
    </location>
</feature>
<dbReference type="Pfam" id="PF01535">
    <property type="entry name" value="PPR"/>
    <property type="match status" value="6"/>
</dbReference>
<dbReference type="EMBL" id="GL377656">
    <property type="protein sequence ID" value="EFJ10041.1"/>
    <property type="molecule type" value="Genomic_DNA"/>
</dbReference>
<dbReference type="Pfam" id="PF20431">
    <property type="entry name" value="E_motif"/>
    <property type="match status" value="1"/>
</dbReference>
<evidence type="ECO:0000256" key="2">
    <source>
        <dbReference type="ARBA" id="ARBA00022528"/>
    </source>
</evidence>
<dbReference type="InterPro" id="IPR002885">
    <property type="entry name" value="PPR_rpt"/>
</dbReference>
<dbReference type="OrthoDB" id="185373at2759"/>
<dbReference type="Gramene" id="EFJ10041">
    <property type="protein sequence ID" value="EFJ10041"/>
    <property type="gene ID" value="SELMODRAFT_128847"/>
</dbReference>
<dbReference type="FunFam" id="1.25.40.10:FF:000395">
    <property type="entry name" value="Pentatricopeptide repeat-containing protein chloroplastic"/>
    <property type="match status" value="1"/>
</dbReference>
<reference evidence="8 9" key="1">
    <citation type="journal article" date="2011" name="Science">
        <title>The Selaginella genome identifies genetic changes associated with the evolution of vascular plants.</title>
        <authorList>
            <person name="Banks J.A."/>
            <person name="Nishiyama T."/>
            <person name="Hasebe M."/>
            <person name="Bowman J.L."/>
            <person name="Gribskov M."/>
            <person name="dePamphilis C."/>
            <person name="Albert V.A."/>
            <person name="Aono N."/>
            <person name="Aoyama T."/>
            <person name="Ambrose B.A."/>
            <person name="Ashton N.W."/>
            <person name="Axtell M.J."/>
            <person name="Barker E."/>
            <person name="Barker M.S."/>
            <person name="Bennetzen J.L."/>
            <person name="Bonawitz N.D."/>
            <person name="Chapple C."/>
            <person name="Cheng C."/>
            <person name="Correa L.G."/>
            <person name="Dacre M."/>
            <person name="DeBarry J."/>
            <person name="Dreyer I."/>
            <person name="Elias M."/>
            <person name="Engstrom E.M."/>
            <person name="Estelle M."/>
            <person name="Feng L."/>
            <person name="Finet C."/>
            <person name="Floyd S.K."/>
            <person name="Frommer W.B."/>
            <person name="Fujita T."/>
            <person name="Gramzow L."/>
            <person name="Gutensohn M."/>
            <person name="Harholt J."/>
            <person name="Hattori M."/>
            <person name="Heyl A."/>
            <person name="Hirai T."/>
            <person name="Hiwatashi Y."/>
            <person name="Ishikawa M."/>
            <person name="Iwata M."/>
            <person name="Karol K.G."/>
            <person name="Koehler B."/>
            <person name="Kolukisaoglu U."/>
            <person name="Kubo M."/>
            <person name="Kurata T."/>
            <person name="Lalonde S."/>
            <person name="Li K."/>
            <person name="Li Y."/>
            <person name="Litt A."/>
            <person name="Lyons E."/>
            <person name="Manning G."/>
            <person name="Maruyama T."/>
            <person name="Michael T.P."/>
            <person name="Mikami K."/>
            <person name="Miyazaki S."/>
            <person name="Morinaga S."/>
            <person name="Murata T."/>
            <person name="Mueller-Roeber B."/>
            <person name="Nelson D.R."/>
            <person name="Obara M."/>
            <person name="Oguri Y."/>
            <person name="Olmstead R.G."/>
            <person name="Onodera N."/>
            <person name="Petersen B.L."/>
            <person name="Pils B."/>
            <person name="Prigge M."/>
            <person name="Rensing S.A."/>
            <person name="Riano-Pachon D.M."/>
            <person name="Roberts A.W."/>
            <person name="Sato Y."/>
            <person name="Scheller H.V."/>
            <person name="Schulz B."/>
            <person name="Schulz C."/>
            <person name="Shakirov E.V."/>
            <person name="Shibagaki N."/>
            <person name="Shinohara N."/>
            <person name="Shippen D.E."/>
            <person name="Soerensen I."/>
            <person name="Sotooka R."/>
            <person name="Sugimoto N."/>
            <person name="Sugita M."/>
            <person name="Sumikawa N."/>
            <person name="Tanurdzic M."/>
            <person name="Theissen G."/>
            <person name="Ulvskov P."/>
            <person name="Wakazuki S."/>
            <person name="Weng J.K."/>
            <person name="Willats W.W."/>
            <person name="Wipf D."/>
            <person name="Wolf P.G."/>
            <person name="Yang L."/>
            <person name="Zimmer A.D."/>
            <person name="Zhu Q."/>
            <person name="Mitros T."/>
            <person name="Hellsten U."/>
            <person name="Loque D."/>
            <person name="Otillar R."/>
            <person name="Salamov A."/>
            <person name="Schmutz J."/>
            <person name="Shapiro H."/>
            <person name="Lindquist E."/>
            <person name="Lucas S."/>
            <person name="Rokhsar D."/>
            <person name="Grigoriev I.V."/>
        </authorList>
    </citation>
    <scope>NUCLEOTIDE SEQUENCE [LARGE SCALE GENOMIC DNA]</scope>
</reference>
<dbReference type="InterPro" id="IPR011990">
    <property type="entry name" value="TPR-like_helical_dom_sf"/>
</dbReference>
<protein>
    <recommendedName>
        <fullName evidence="7">DYW domain-containing protein</fullName>
    </recommendedName>
</protein>
<comment type="subcellular location">
    <subcellularLocation>
        <location evidence="1">Plastid</location>
        <location evidence="1">Chloroplast</location>
    </subcellularLocation>
</comment>
<dbReference type="GO" id="GO:0009451">
    <property type="term" value="P:RNA modification"/>
    <property type="evidence" value="ECO:0000318"/>
    <property type="project" value="GO_Central"/>
</dbReference>
<dbReference type="AlphaFoldDB" id="D8SZL0"/>
<feature type="domain" description="DYW" evidence="7">
    <location>
        <begin position="704"/>
        <end position="796"/>
    </location>
</feature>
<name>D8SZL0_SELML</name>
<dbReference type="Gene3D" id="1.25.40.10">
    <property type="entry name" value="Tetratricopeptide repeat domain"/>
    <property type="match status" value="5"/>
</dbReference>
<evidence type="ECO:0000256" key="4">
    <source>
        <dbReference type="ARBA" id="ARBA00022737"/>
    </source>
</evidence>
<keyword evidence="2" id="KW-0150">Chloroplast</keyword>
<dbReference type="eggNOG" id="KOG4197">
    <property type="taxonomic scope" value="Eukaryota"/>
</dbReference>
<dbReference type="HOGENOM" id="CLU_002706_15_1_1"/>
<keyword evidence="4" id="KW-0677">Repeat</keyword>
<dbReference type="KEGG" id="smo:SELMODRAFT_128847"/>
<evidence type="ECO:0000256" key="5">
    <source>
        <dbReference type="ARBA" id="ARBA00022946"/>
    </source>
</evidence>
<dbReference type="PANTHER" id="PTHR47928">
    <property type="entry name" value="REPEAT-CONTAINING PROTEIN, PUTATIVE-RELATED"/>
    <property type="match status" value="1"/>
</dbReference>
<feature type="repeat" description="PPR" evidence="6">
    <location>
        <begin position="188"/>
        <end position="218"/>
    </location>
</feature>
<dbReference type="Proteomes" id="UP000001514">
    <property type="component" value="Unassembled WGS sequence"/>
</dbReference>
<keyword evidence="5" id="KW-0809">Transit peptide</keyword>
<evidence type="ECO:0000256" key="6">
    <source>
        <dbReference type="PROSITE-ProRule" id="PRU00708"/>
    </source>
</evidence>
<dbReference type="PANTHER" id="PTHR47928:SF190">
    <property type="entry name" value="PENTACOTRIPEPTIDE-REPEAT REGION OF PRORP DOMAIN-CONTAINING PROTEIN"/>
    <property type="match status" value="1"/>
</dbReference>
<dbReference type="FunFam" id="1.25.40.10:FF:000366">
    <property type="entry name" value="Pentatricopeptide (PPR) repeat-containing protein"/>
    <property type="match status" value="1"/>
</dbReference>
<keyword evidence="3" id="KW-0934">Plastid</keyword>
<sequence length="796" mass="88163">MKRSLAPAKVRRFQLKEEKAGSRFDSSGHYRDALRQCQDLESVRQIHDRISGAASANVFLGNEIVRAYGKCGSVASARVAFDAIARKNDYSWGSMLTAYAQNGHYRAALDLYKRMDLQPNPVVYTTVLGACASIEALEEGKAIHSRISGTKGLKLDVILENSLLTMYAKCGSLEDAKRLFERMSGRRSVSSWNAMIAAYAQSGHFEEAIRLYEDMDVEPSVRTFTSVLSACSNLGLLDQGRKIHALISSRGTELDLSLQNALLTMYARCKCLDDAAKIFQRLPRRDVVSWSAMIAAFAETDLFDEAIEFYSKMQLEGVRPNYYTFASVLLACASVGDLRAGRAVHDQILGNGYKITLVNGTALVDLYTSYGSLDEARSLFDQIENRDEGLWTVLIGGYSKQGHRTGVLELYREMKNTTKVPATKIIYSCVISACASLGAFADARQAHSDIEADGMISDFVLATSLVNMYSRWGNLESARQVFDKMSSRDTLAWTTLIAGYAKHGEHGLALGLYKEMELEGAEPSELTFMVVLYACSHAGLQEQGKQLFISIQSDYAMHPNIAHYSCIIDLLSRAGRLSDAEELINAMPVEPNDVTWSSLLGASRIHKDVKRATHAAGQITKLDPVDPASYVLLSNVHAVTGNLAGMASVRNTMVARGVKKRRGSSWIEVADQIHEFNVGDNSHPRFQEIFAELQRLSPKIKEAGYVPESEEVLHDVGEKEKELLLRLHSEKLAIAFGLIATAPGTTLRIFNTLRICHDCHSAVKFISAIARREIIVRDSSRFHKFRDGQCSCGDYW</sequence>
<dbReference type="PROSITE" id="PS51375">
    <property type="entry name" value="PPR"/>
    <property type="match status" value="7"/>
</dbReference>
<feature type="repeat" description="PPR" evidence="6">
    <location>
        <begin position="88"/>
        <end position="118"/>
    </location>
</feature>
<organism evidence="9">
    <name type="scientific">Selaginella moellendorffii</name>
    <name type="common">Spikemoss</name>
    <dbReference type="NCBI Taxonomy" id="88036"/>
    <lineage>
        <taxon>Eukaryota</taxon>
        <taxon>Viridiplantae</taxon>
        <taxon>Streptophyta</taxon>
        <taxon>Embryophyta</taxon>
        <taxon>Tracheophyta</taxon>
        <taxon>Lycopodiopsida</taxon>
        <taxon>Selaginellales</taxon>
        <taxon>Selaginellaceae</taxon>
        <taxon>Selaginella</taxon>
    </lineage>
</organism>
<feature type="repeat" description="PPR" evidence="6">
    <location>
        <begin position="458"/>
        <end position="488"/>
    </location>
</feature>
<dbReference type="GO" id="GO:0008270">
    <property type="term" value="F:zinc ion binding"/>
    <property type="evidence" value="ECO:0007669"/>
    <property type="project" value="InterPro"/>
</dbReference>
<accession>D8SZL0</accession>
<dbReference type="InterPro" id="IPR050421">
    <property type="entry name" value="PPR"/>
</dbReference>
<dbReference type="NCBIfam" id="TIGR00756">
    <property type="entry name" value="PPR"/>
    <property type="match status" value="6"/>
</dbReference>
<gene>
    <name evidence="8" type="ORF">SELMODRAFT_128847</name>
</gene>
<dbReference type="FunFam" id="1.25.40.10:FF:000031">
    <property type="entry name" value="Pentatricopeptide repeat-containing protein mitochondrial"/>
    <property type="match status" value="1"/>
</dbReference>
<dbReference type="FunFam" id="1.25.40.10:FF:000344">
    <property type="entry name" value="Pentatricopeptide repeat-containing protein"/>
    <property type="match status" value="1"/>
</dbReference>
<feature type="repeat" description="PPR" evidence="6">
    <location>
        <begin position="387"/>
        <end position="421"/>
    </location>
</feature>
<dbReference type="InterPro" id="IPR046848">
    <property type="entry name" value="E_motif"/>
</dbReference>
<evidence type="ECO:0000256" key="3">
    <source>
        <dbReference type="ARBA" id="ARBA00022640"/>
    </source>
</evidence>
<dbReference type="GO" id="GO:0009507">
    <property type="term" value="C:chloroplast"/>
    <property type="evidence" value="ECO:0007669"/>
    <property type="project" value="UniProtKB-SubCell"/>
</dbReference>
<dbReference type="Pfam" id="PF14432">
    <property type="entry name" value="DYW_deaminase"/>
    <property type="match status" value="1"/>
</dbReference>
<dbReference type="InterPro" id="IPR032867">
    <property type="entry name" value="DYW_dom"/>
</dbReference>
<evidence type="ECO:0000313" key="9">
    <source>
        <dbReference type="Proteomes" id="UP000001514"/>
    </source>
</evidence>
<evidence type="ECO:0000256" key="1">
    <source>
        <dbReference type="ARBA" id="ARBA00004229"/>
    </source>
</evidence>
<dbReference type="InParanoid" id="D8SZL0"/>
<proteinExistence type="predicted"/>